<dbReference type="SMART" id="SM00409">
    <property type="entry name" value="IG"/>
    <property type="match status" value="3"/>
</dbReference>
<proteinExistence type="predicted"/>
<organism evidence="9 10">
    <name type="scientific">Brachionus calyciflorus</name>
    <dbReference type="NCBI Taxonomy" id="104777"/>
    <lineage>
        <taxon>Eukaryota</taxon>
        <taxon>Metazoa</taxon>
        <taxon>Spiralia</taxon>
        <taxon>Gnathifera</taxon>
        <taxon>Rotifera</taxon>
        <taxon>Eurotatoria</taxon>
        <taxon>Monogononta</taxon>
        <taxon>Pseudotrocha</taxon>
        <taxon>Ploima</taxon>
        <taxon>Brachionidae</taxon>
        <taxon>Brachionus</taxon>
    </lineage>
</organism>
<feature type="domain" description="Ig-like" evidence="8">
    <location>
        <begin position="270"/>
        <end position="374"/>
    </location>
</feature>
<keyword evidence="5" id="KW-0393">Immunoglobulin domain</keyword>
<dbReference type="Pfam" id="PF13927">
    <property type="entry name" value="Ig_3"/>
    <property type="match status" value="2"/>
</dbReference>
<evidence type="ECO:0000256" key="6">
    <source>
        <dbReference type="SAM" id="MobiDB-lite"/>
    </source>
</evidence>
<dbReference type="GO" id="GO:0005886">
    <property type="term" value="C:plasma membrane"/>
    <property type="evidence" value="ECO:0007669"/>
    <property type="project" value="TreeGrafter"/>
</dbReference>
<dbReference type="InterPro" id="IPR007110">
    <property type="entry name" value="Ig-like_dom"/>
</dbReference>
<dbReference type="AlphaFoldDB" id="A0A813N509"/>
<dbReference type="Proteomes" id="UP000663879">
    <property type="component" value="Unassembled WGS sequence"/>
</dbReference>
<feature type="region of interest" description="Disordered" evidence="6">
    <location>
        <begin position="423"/>
        <end position="443"/>
    </location>
</feature>
<evidence type="ECO:0000256" key="3">
    <source>
        <dbReference type="ARBA" id="ARBA00023157"/>
    </source>
</evidence>
<feature type="domain" description="Ig-like" evidence="8">
    <location>
        <begin position="177"/>
        <end position="265"/>
    </location>
</feature>
<dbReference type="InterPro" id="IPR013783">
    <property type="entry name" value="Ig-like_fold"/>
</dbReference>
<name>A0A813N509_9BILA</name>
<comment type="caution">
    <text evidence="9">The sequence shown here is derived from an EMBL/GenBank/DDBJ whole genome shotgun (WGS) entry which is preliminary data.</text>
</comment>
<dbReference type="InterPro" id="IPR036179">
    <property type="entry name" value="Ig-like_dom_sf"/>
</dbReference>
<evidence type="ECO:0000259" key="8">
    <source>
        <dbReference type="PROSITE" id="PS50835"/>
    </source>
</evidence>
<evidence type="ECO:0000256" key="1">
    <source>
        <dbReference type="ARBA" id="ARBA00004479"/>
    </source>
</evidence>
<keyword evidence="7" id="KW-0732">Signal</keyword>
<evidence type="ECO:0000313" key="9">
    <source>
        <dbReference type="EMBL" id="CAF0733656.1"/>
    </source>
</evidence>
<gene>
    <name evidence="9" type="ORF">OXX778_LOCUS2999</name>
</gene>
<evidence type="ECO:0000256" key="5">
    <source>
        <dbReference type="ARBA" id="ARBA00023319"/>
    </source>
</evidence>
<dbReference type="PANTHER" id="PTHR11640">
    <property type="entry name" value="NEPHRIN"/>
    <property type="match status" value="1"/>
</dbReference>
<sequence>MKLEILSFFILLIFISSISAKKRVHNRNTLNRKTVKNKLEDNKLNDHDTKIQIVNVTAKVGEAIVLNCAINSTLNPGAIWTQGKIGNVLTFNTNRITVDPRFDVIQHSVHKEDDPNDPNLILPKQAFQNDVNYYNLQIENVQLYDENEYACQTSITKSNEDEPLIHSLIHLHVTQSPSFFESQTSESNIAGLENGEVILKCTATGKPIPRIKWYKLDENSGVIRDLDHESTSLVIKNLSKHDQNKYECVASNGILPSVSKKFTLTVYFAPIISTIQPHINHNSGQTVVTGCVVSSNPDSTITWFKYDNQTKINNKFISSYFRIDESDLDYTINKIKQSNQTISYLKIKNITQKDLVKFKCEASNVIGKTEAIIDLMNFKDSIFVKKYKTDRKLDEIDKKDGQYALKRKSDIIKSNSKVTVFSNSESSPSDIKNDGSYRTQGSSNQNSLFIEDNVENKSIKLSICLYNITFLVFLNLLNGF</sequence>
<evidence type="ECO:0000313" key="10">
    <source>
        <dbReference type="Proteomes" id="UP000663879"/>
    </source>
</evidence>
<keyword evidence="2" id="KW-0472">Membrane</keyword>
<keyword evidence="4" id="KW-0325">Glycoprotein</keyword>
<dbReference type="PROSITE" id="PS50835">
    <property type="entry name" value="IG_LIKE"/>
    <property type="match status" value="2"/>
</dbReference>
<dbReference type="Gene3D" id="2.60.40.10">
    <property type="entry name" value="Immunoglobulins"/>
    <property type="match status" value="3"/>
</dbReference>
<dbReference type="GO" id="GO:0005911">
    <property type="term" value="C:cell-cell junction"/>
    <property type="evidence" value="ECO:0007669"/>
    <property type="project" value="TreeGrafter"/>
</dbReference>
<dbReference type="SMART" id="SM00408">
    <property type="entry name" value="IGc2"/>
    <property type="match status" value="2"/>
</dbReference>
<dbReference type="InterPro" id="IPR051275">
    <property type="entry name" value="Cell_adhesion_signaling"/>
</dbReference>
<dbReference type="EMBL" id="CAJNOC010000252">
    <property type="protein sequence ID" value="CAF0733656.1"/>
    <property type="molecule type" value="Genomic_DNA"/>
</dbReference>
<dbReference type="GO" id="GO:0098609">
    <property type="term" value="P:cell-cell adhesion"/>
    <property type="evidence" value="ECO:0007669"/>
    <property type="project" value="TreeGrafter"/>
</dbReference>
<keyword evidence="10" id="KW-1185">Reference proteome</keyword>
<feature type="signal peptide" evidence="7">
    <location>
        <begin position="1"/>
        <end position="20"/>
    </location>
</feature>
<feature type="chain" id="PRO_5032844222" description="Ig-like domain-containing protein" evidence="7">
    <location>
        <begin position="21"/>
        <end position="480"/>
    </location>
</feature>
<dbReference type="InterPro" id="IPR003598">
    <property type="entry name" value="Ig_sub2"/>
</dbReference>
<evidence type="ECO:0000256" key="4">
    <source>
        <dbReference type="ARBA" id="ARBA00023180"/>
    </source>
</evidence>
<protein>
    <recommendedName>
        <fullName evidence="8">Ig-like domain-containing protein</fullName>
    </recommendedName>
</protein>
<accession>A0A813N509</accession>
<dbReference type="OrthoDB" id="10012075at2759"/>
<keyword evidence="3" id="KW-1015">Disulfide bond</keyword>
<dbReference type="InterPro" id="IPR003599">
    <property type="entry name" value="Ig_sub"/>
</dbReference>
<comment type="subcellular location">
    <subcellularLocation>
        <location evidence="1">Membrane</location>
        <topology evidence="1">Single-pass type I membrane protein</topology>
    </subcellularLocation>
</comment>
<evidence type="ECO:0000256" key="7">
    <source>
        <dbReference type="SAM" id="SignalP"/>
    </source>
</evidence>
<dbReference type="PANTHER" id="PTHR11640:SF31">
    <property type="entry name" value="IRREGULAR CHIASM C-ROUGHEST PROTEIN-RELATED"/>
    <property type="match status" value="1"/>
</dbReference>
<evidence type="ECO:0000256" key="2">
    <source>
        <dbReference type="ARBA" id="ARBA00023136"/>
    </source>
</evidence>
<dbReference type="GO" id="GO:0050839">
    <property type="term" value="F:cell adhesion molecule binding"/>
    <property type="evidence" value="ECO:0007669"/>
    <property type="project" value="TreeGrafter"/>
</dbReference>
<dbReference type="SUPFAM" id="SSF48726">
    <property type="entry name" value="Immunoglobulin"/>
    <property type="match status" value="3"/>
</dbReference>
<reference evidence="9" key="1">
    <citation type="submission" date="2021-02" db="EMBL/GenBank/DDBJ databases">
        <authorList>
            <person name="Nowell W R."/>
        </authorList>
    </citation>
    <scope>NUCLEOTIDE SEQUENCE</scope>
    <source>
        <strain evidence="9">Ploen Becks lab</strain>
    </source>
</reference>